<dbReference type="NCBIfam" id="TIGR02459">
    <property type="entry name" value="CbtB"/>
    <property type="match status" value="1"/>
</dbReference>
<protein>
    <submittedName>
        <fullName evidence="2">Cobalt transporter subunit CbtB</fullName>
    </submittedName>
</protein>
<dbReference type="OrthoDB" id="9813304at2"/>
<organism evidence="2 3">
    <name type="scientific">Hoeflea halophila</name>
    <dbReference type="NCBI Taxonomy" id="714899"/>
    <lineage>
        <taxon>Bacteria</taxon>
        <taxon>Pseudomonadati</taxon>
        <taxon>Pseudomonadota</taxon>
        <taxon>Alphaproteobacteria</taxon>
        <taxon>Hyphomicrobiales</taxon>
        <taxon>Rhizobiaceae</taxon>
        <taxon>Hoeflea</taxon>
    </lineage>
</organism>
<sequence length="59" mass="6271">MSAHTQTHSLTDRVGARTVAGLMALVFGSILVFGVGLANSHTLHDAAHDTRHSYGFPCH</sequence>
<dbReference type="Pfam" id="PF09489">
    <property type="entry name" value="CbtB"/>
    <property type="match status" value="1"/>
</dbReference>
<feature type="transmembrane region" description="Helical" evidence="1">
    <location>
        <begin position="20"/>
        <end position="38"/>
    </location>
</feature>
<name>A0A286HQQ3_9HYPH</name>
<keyword evidence="3" id="KW-1185">Reference proteome</keyword>
<proteinExistence type="predicted"/>
<keyword evidence="1" id="KW-0472">Membrane</keyword>
<evidence type="ECO:0000313" key="3">
    <source>
        <dbReference type="Proteomes" id="UP000219465"/>
    </source>
</evidence>
<dbReference type="InterPro" id="IPR012667">
    <property type="entry name" value="CbtB_put"/>
</dbReference>
<reference evidence="3" key="1">
    <citation type="submission" date="2017-08" db="EMBL/GenBank/DDBJ databases">
        <authorList>
            <person name="Varghese N."/>
            <person name="Submissions S."/>
        </authorList>
    </citation>
    <scope>NUCLEOTIDE SEQUENCE [LARGE SCALE GENOMIC DNA]</scope>
    <source>
        <strain evidence="3">KCTC 23107</strain>
    </source>
</reference>
<evidence type="ECO:0000256" key="1">
    <source>
        <dbReference type="SAM" id="Phobius"/>
    </source>
</evidence>
<keyword evidence="1" id="KW-1133">Transmembrane helix</keyword>
<dbReference type="Proteomes" id="UP000219465">
    <property type="component" value="Unassembled WGS sequence"/>
</dbReference>
<dbReference type="RefSeq" id="WP_097105131.1">
    <property type="nucleotide sequence ID" value="NZ_OCPC01000001.1"/>
</dbReference>
<accession>A0A286HQQ3</accession>
<evidence type="ECO:0000313" key="2">
    <source>
        <dbReference type="EMBL" id="SOE09464.1"/>
    </source>
</evidence>
<gene>
    <name evidence="2" type="ORF">SAMN05877838_0713</name>
</gene>
<dbReference type="EMBL" id="OCPC01000001">
    <property type="protein sequence ID" value="SOE09464.1"/>
    <property type="molecule type" value="Genomic_DNA"/>
</dbReference>
<keyword evidence="1" id="KW-0812">Transmembrane</keyword>
<dbReference type="AlphaFoldDB" id="A0A286HQQ3"/>